<keyword evidence="6 12" id="KW-0812">Transmembrane</keyword>
<reference evidence="15" key="2">
    <citation type="journal article" date="2023" name="Infect Dis Poverty">
        <title>Chromosome-scale genome of the human blood fluke Schistosoma mekongi and its implications for public health.</title>
        <authorList>
            <person name="Zhou M."/>
            <person name="Xu L."/>
            <person name="Xu D."/>
            <person name="Chen W."/>
            <person name="Khan J."/>
            <person name="Hu Y."/>
            <person name="Huang H."/>
            <person name="Wei H."/>
            <person name="Zhang Y."/>
            <person name="Chusongsang P."/>
            <person name="Tanasarnprasert K."/>
            <person name="Hu X."/>
            <person name="Limpanont Y."/>
            <person name="Lv Z."/>
        </authorList>
    </citation>
    <scope>NUCLEOTIDE SEQUENCE</scope>
    <source>
        <strain evidence="15">LV_2022a</strain>
    </source>
</reference>
<dbReference type="InterPro" id="IPR038577">
    <property type="entry name" value="GT10-like_C_sf"/>
</dbReference>
<evidence type="ECO:0000256" key="5">
    <source>
        <dbReference type="ARBA" id="ARBA00022679"/>
    </source>
</evidence>
<evidence type="ECO:0000256" key="10">
    <source>
        <dbReference type="ARBA" id="ARBA00023136"/>
    </source>
</evidence>
<keyword evidence="4 12" id="KW-0328">Glycosyltransferase</keyword>
<keyword evidence="7" id="KW-0735">Signal-anchor</keyword>
<dbReference type="GO" id="GO:0000139">
    <property type="term" value="C:Golgi membrane"/>
    <property type="evidence" value="ECO:0007669"/>
    <property type="project" value="UniProtKB-SubCell"/>
</dbReference>
<comment type="similarity">
    <text evidence="3 12">Belongs to the glycosyltransferase 10 family.</text>
</comment>
<dbReference type="InterPro" id="IPR031481">
    <property type="entry name" value="Glyco_tran_10_N"/>
</dbReference>
<evidence type="ECO:0000256" key="12">
    <source>
        <dbReference type="RuleBase" id="RU003832"/>
    </source>
</evidence>
<dbReference type="GO" id="GO:0032580">
    <property type="term" value="C:Golgi cisterna membrane"/>
    <property type="evidence" value="ECO:0007669"/>
    <property type="project" value="UniProtKB-SubCell"/>
</dbReference>
<evidence type="ECO:0000313" key="15">
    <source>
        <dbReference type="EMBL" id="KAK4475153.1"/>
    </source>
</evidence>
<dbReference type="EMBL" id="JALJAT010000001">
    <property type="protein sequence ID" value="KAK4475153.1"/>
    <property type="molecule type" value="Genomic_DNA"/>
</dbReference>
<keyword evidence="9 12" id="KW-0333">Golgi apparatus</keyword>
<accession>A0AAE1ZK73</accession>
<keyword evidence="11" id="KW-0325">Glycoprotein</keyword>
<keyword evidence="16" id="KW-1185">Reference proteome</keyword>
<evidence type="ECO:0000256" key="8">
    <source>
        <dbReference type="ARBA" id="ARBA00022989"/>
    </source>
</evidence>
<evidence type="ECO:0000256" key="9">
    <source>
        <dbReference type="ARBA" id="ARBA00023034"/>
    </source>
</evidence>
<dbReference type="Pfam" id="PF00852">
    <property type="entry name" value="Glyco_transf_10"/>
    <property type="match status" value="1"/>
</dbReference>
<evidence type="ECO:0000256" key="6">
    <source>
        <dbReference type="ARBA" id="ARBA00022692"/>
    </source>
</evidence>
<protein>
    <recommendedName>
        <fullName evidence="12">Fucosyltransferase</fullName>
        <ecNumber evidence="12">2.4.1.-</ecNumber>
    </recommendedName>
</protein>
<keyword evidence="5 12" id="KW-0808">Transferase</keyword>
<organism evidence="15 16">
    <name type="scientific">Schistosoma mekongi</name>
    <name type="common">Parasitic worm</name>
    <dbReference type="NCBI Taxonomy" id="38744"/>
    <lineage>
        <taxon>Eukaryota</taxon>
        <taxon>Metazoa</taxon>
        <taxon>Spiralia</taxon>
        <taxon>Lophotrochozoa</taxon>
        <taxon>Platyhelminthes</taxon>
        <taxon>Trematoda</taxon>
        <taxon>Digenea</taxon>
        <taxon>Strigeidida</taxon>
        <taxon>Schistosomatoidea</taxon>
        <taxon>Schistosomatidae</taxon>
        <taxon>Schistosoma</taxon>
    </lineage>
</organism>
<dbReference type="Proteomes" id="UP001292079">
    <property type="component" value="Unassembled WGS sequence"/>
</dbReference>
<dbReference type="InterPro" id="IPR055270">
    <property type="entry name" value="Glyco_tran_10_C"/>
</dbReference>
<dbReference type="Gene3D" id="3.40.50.11660">
    <property type="entry name" value="Glycosyl transferase family 10, C-terminal domain"/>
    <property type="match status" value="1"/>
</dbReference>
<evidence type="ECO:0000256" key="3">
    <source>
        <dbReference type="ARBA" id="ARBA00008919"/>
    </source>
</evidence>
<gene>
    <name evidence="15" type="ORF">MN116_002237</name>
</gene>
<sequence>MCNKPKPVSTELHQRKLLCLFKTESSFKCLHLSNSVYPENNTYDSVKCVKGFTLNISITRKLMVFGYLMPPLQKSLTDCPVSACNFIEDRRDWRQADLLLITDGLHPVIQRPHNQAWVAFNYEPPYKFPGKSFHNDMINFTATYRSDATIQTVYGYYVPKNSQDNSNTRYQLPEKNYAKNKSKLIAWLVSNCFSDSPRMLYAKLLSRYIKVDMYGACGGSSCSDCLNMFSKHYKFYLSFENTMCKDYVTEKFFHNALLNNMLPIVMGASIEEYERIAPPYSFIHVDQFKSPYELAQYLNYLDKNDTAYNEYFAWHGHGDVYVWKSRPQCDFCLLAHSLQYIKPTWYTNYESWLSDSCLNRQPKWKP</sequence>
<evidence type="ECO:0000256" key="7">
    <source>
        <dbReference type="ARBA" id="ARBA00022968"/>
    </source>
</evidence>
<comment type="subcellular location">
    <subcellularLocation>
        <location evidence="1">Golgi apparatus membrane</location>
        <topology evidence="1">Single-pass type II membrane protein</topology>
    </subcellularLocation>
    <subcellularLocation>
        <location evidence="12">Golgi apparatus</location>
        <location evidence="12">Golgi stack membrane</location>
        <topology evidence="12">Single-pass type II membrane protein</topology>
    </subcellularLocation>
</comment>
<feature type="domain" description="Fucosyltransferase N-terminal" evidence="14">
    <location>
        <begin position="74"/>
        <end position="155"/>
    </location>
</feature>
<feature type="domain" description="Fucosyltransferase C-terminal" evidence="13">
    <location>
        <begin position="179"/>
        <end position="340"/>
    </location>
</feature>
<evidence type="ECO:0000256" key="2">
    <source>
        <dbReference type="ARBA" id="ARBA00004922"/>
    </source>
</evidence>
<evidence type="ECO:0000313" key="16">
    <source>
        <dbReference type="Proteomes" id="UP001292079"/>
    </source>
</evidence>
<dbReference type="GO" id="GO:0008417">
    <property type="term" value="F:fucosyltransferase activity"/>
    <property type="evidence" value="ECO:0007669"/>
    <property type="project" value="InterPro"/>
</dbReference>
<evidence type="ECO:0000259" key="14">
    <source>
        <dbReference type="Pfam" id="PF17039"/>
    </source>
</evidence>
<dbReference type="AlphaFoldDB" id="A0AAE1ZK73"/>
<dbReference type="FunFam" id="3.40.50.11660:FF:000004">
    <property type="entry name" value="Glycoprotein 3-alpha-L-fucosyltransferase A"/>
    <property type="match status" value="1"/>
</dbReference>
<evidence type="ECO:0000256" key="11">
    <source>
        <dbReference type="ARBA" id="ARBA00023180"/>
    </source>
</evidence>
<dbReference type="PANTHER" id="PTHR48438:SF1">
    <property type="entry name" value="ALPHA-(1,3)-FUCOSYLTRANSFERASE C-RELATED"/>
    <property type="match status" value="1"/>
</dbReference>
<keyword evidence="8" id="KW-1133">Transmembrane helix</keyword>
<name>A0AAE1ZK73_SCHME</name>
<dbReference type="SUPFAM" id="SSF53756">
    <property type="entry name" value="UDP-Glycosyltransferase/glycogen phosphorylase"/>
    <property type="match status" value="1"/>
</dbReference>
<dbReference type="Pfam" id="PF17039">
    <property type="entry name" value="Glyco_tran_10_N"/>
    <property type="match status" value="1"/>
</dbReference>
<reference evidence="15" key="1">
    <citation type="submission" date="2022-04" db="EMBL/GenBank/DDBJ databases">
        <authorList>
            <person name="Xu L."/>
            <person name="Lv Z."/>
        </authorList>
    </citation>
    <scope>NUCLEOTIDE SEQUENCE</scope>
    <source>
        <strain evidence="15">LV_2022a</strain>
    </source>
</reference>
<dbReference type="InterPro" id="IPR001503">
    <property type="entry name" value="Glyco_trans_10"/>
</dbReference>
<proteinExistence type="inferred from homology"/>
<keyword evidence="10" id="KW-0472">Membrane</keyword>
<dbReference type="EC" id="2.4.1.-" evidence="12"/>
<evidence type="ECO:0000259" key="13">
    <source>
        <dbReference type="Pfam" id="PF00852"/>
    </source>
</evidence>
<evidence type="ECO:0000256" key="1">
    <source>
        <dbReference type="ARBA" id="ARBA00004323"/>
    </source>
</evidence>
<evidence type="ECO:0000256" key="4">
    <source>
        <dbReference type="ARBA" id="ARBA00022676"/>
    </source>
</evidence>
<comment type="caution">
    <text evidence="15">The sequence shown here is derived from an EMBL/GenBank/DDBJ whole genome shotgun (WGS) entry which is preliminary data.</text>
</comment>
<dbReference type="PANTHER" id="PTHR48438">
    <property type="entry name" value="ALPHA-(1,3)-FUCOSYLTRANSFERASE C-RELATED"/>
    <property type="match status" value="1"/>
</dbReference>
<comment type="pathway">
    <text evidence="2">Protein modification; protein glycosylation.</text>
</comment>